<dbReference type="AlphaFoldDB" id="A0A3M0BX78"/>
<protein>
    <recommendedName>
        <fullName evidence="7">UPF0056 membrane protein</fullName>
    </recommendedName>
</protein>
<comment type="subcellular location">
    <subcellularLocation>
        <location evidence="1 7">Cell membrane</location>
        <topology evidence="1 7">Multi-pass membrane protein</topology>
    </subcellularLocation>
</comment>
<keyword evidence="5 7" id="KW-1133">Transmembrane helix</keyword>
<dbReference type="InParanoid" id="A0A3M0BX78"/>
<dbReference type="PANTHER" id="PTHR33508:SF1">
    <property type="entry name" value="UPF0056 MEMBRANE PROTEIN YHCE"/>
    <property type="match status" value="1"/>
</dbReference>
<accession>A0A3M0BX78</accession>
<evidence type="ECO:0000256" key="5">
    <source>
        <dbReference type="ARBA" id="ARBA00022989"/>
    </source>
</evidence>
<dbReference type="PANTHER" id="PTHR33508">
    <property type="entry name" value="UPF0056 MEMBRANE PROTEIN YHCE"/>
    <property type="match status" value="1"/>
</dbReference>
<dbReference type="Pfam" id="PF01914">
    <property type="entry name" value="MarC"/>
    <property type="match status" value="1"/>
</dbReference>
<sequence>MVYDAFVGAFVALFVIVDPIGIAPVFAGLTQGTSRAHKRAMAIKGSIVALLILLFFAWAGKPFLAALSISIDALRVSGGILLFVIAFEMVMEKRGERKQETAEEIHEYFEDISVFPVALPLLAGPGSIATVILLMTDYENSLAAQGAILAALGIVILLTLIIFLMAGKVMDWLGPTVNTVLTRVLGVILAALAAQYVLDGLVGVFRPDVV</sequence>
<evidence type="ECO:0000256" key="4">
    <source>
        <dbReference type="ARBA" id="ARBA00022692"/>
    </source>
</evidence>
<dbReference type="EMBL" id="REFR01000015">
    <property type="protein sequence ID" value="RMB02028.1"/>
    <property type="molecule type" value="Genomic_DNA"/>
</dbReference>
<dbReference type="Proteomes" id="UP000271227">
    <property type="component" value="Unassembled WGS sequence"/>
</dbReference>
<feature type="transmembrane region" description="Helical" evidence="7">
    <location>
        <begin position="6"/>
        <end position="29"/>
    </location>
</feature>
<dbReference type="GO" id="GO:0005886">
    <property type="term" value="C:plasma membrane"/>
    <property type="evidence" value="ECO:0007669"/>
    <property type="project" value="UniProtKB-SubCell"/>
</dbReference>
<keyword evidence="4 7" id="KW-0812">Transmembrane</keyword>
<feature type="transmembrane region" description="Helical" evidence="7">
    <location>
        <begin position="112"/>
        <end position="136"/>
    </location>
</feature>
<comment type="caution">
    <text evidence="8">The sequence shown here is derived from an EMBL/GenBank/DDBJ whole genome shotgun (WGS) entry which is preliminary data.</text>
</comment>
<gene>
    <name evidence="8" type="ORF">BXY39_3540</name>
</gene>
<evidence type="ECO:0000256" key="3">
    <source>
        <dbReference type="ARBA" id="ARBA00022475"/>
    </source>
</evidence>
<feature type="transmembrane region" description="Helical" evidence="7">
    <location>
        <begin position="142"/>
        <end position="165"/>
    </location>
</feature>
<evidence type="ECO:0000256" key="1">
    <source>
        <dbReference type="ARBA" id="ARBA00004651"/>
    </source>
</evidence>
<dbReference type="FunCoup" id="A0A3M0BX78">
    <property type="interactions" value="90"/>
</dbReference>
<feature type="transmembrane region" description="Helical" evidence="7">
    <location>
        <begin position="65"/>
        <end position="91"/>
    </location>
</feature>
<evidence type="ECO:0000313" key="8">
    <source>
        <dbReference type="EMBL" id="RMB02028.1"/>
    </source>
</evidence>
<proteinExistence type="inferred from homology"/>
<keyword evidence="9" id="KW-1185">Reference proteome</keyword>
<keyword evidence="3" id="KW-1003">Cell membrane</keyword>
<keyword evidence="6 7" id="KW-0472">Membrane</keyword>
<dbReference type="RefSeq" id="WP_121940162.1">
    <property type="nucleotide sequence ID" value="NZ_REFR01000015.1"/>
</dbReference>
<feature type="transmembrane region" description="Helical" evidence="7">
    <location>
        <begin position="177"/>
        <end position="198"/>
    </location>
</feature>
<evidence type="ECO:0000256" key="2">
    <source>
        <dbReference type="ARBA" id="ARBA00009784"/>
    </source>
</evidence>
<evidence type="ECO:0000256" key="6">
    <source>
        <dbReference type="ARBA" id="ARBA00023136"/>
    </source>
</evidence>
<dbReference type="OrthoDB" id="21094at2"/>
<name>A0A3M0BX78_9PROT</name>
<evidence type="ECO:0000313" key="9">
    <source>
        <dbReference type="Proteomes" id="UP000271227"/>
    </source>
</evidence>
<evidence type="ECO:0000256" key="7">
    <source>
        <dbReference type="RuleBase" id="RU362048"/>
    </source>
</evidence>
<dbReference type="NCBIfam" id="TIGR00427">
    <property type="entry name" value="NAAT family transporter"/>
    <property type="match status" value="1"/>
</dbReference>
<reference evidence="8 9" key="1">
    <citation type="submission" date="2018-10" db="EMBL/GenBank/DDBJ databases">
        <title>Genomic Encyclopedia of Archaeal and Bacterial Type Strains, Phase II (KMG-II): from individual species to whole genera.</title>
        <authorList>
            <person name="Goeker M."/>
        </authorList>
    </citation>
    <scope>NUCLEOTIDE SEQUENCE [LARGE SCALE GENOMIC DNA]</scope>
    <source>
        <strain evidence="8 9">DSM 25217</strain>
    </source>
</reference>
<organism evidence="8 9">
    <name type="scientific">Eilatimonas milleporae</name>
    <dbReference type="NCBI Taxonomy" id="911205"/>
    <lineage>
        <taxon>Bacteria</taxon>
        <taxon>Pseudomonadati</taxon>
        <taxon>Pseudomonadota</taxon>
        <taxon>Alphaproteobacteria</taxon>
        <taxon>Kordiimonadales</taxon>
        <taxon>Kordiimonadaceae</taxon>
        <taxon>Eilatimonas</taxon>
    </lineage>
</organism>
<feature type="transmembrane region" description="Helical" evidence="7">
    <location>
        <begin position="41"/>
        <end position="59"/>
    </location>
</feature>
<comment type="similarity">
    <text evidence="2 7">Belongs to the UPF0056 (MarC) family.</text>
</comment>
<dbReference type="InterPro" id="IPR002771">
    <property type="entry name" value="Multi_antbiot-R_MarC"/>
</dbReference>